<sequence length="467" mass="51880">MDSSRRTNAGLSSYNTASMGNAGTDTISNTPATRNLRFSWHQHWFILAPLIVNLLTYAVVFPGIDSPDASDQRQQYATWTFNKQHSILDTFFLGFIARNELRLANLLQVFIFSACIITALMVLSSRVSRTALFITTLAWTFFPLFPAYAVSSTKDVLCAGFTLLLCIEVFEAIDSHGAILRSPWFLTGLGLTLFVTNELRKNNFLFVFAIIVFLLIAFRNYWKRLMASFLIFVSLSVAWGAYCDYGLKATPSPTTEMLGVPLMQVSYIYYENLHGNPQNLPSEADAYFQAIRPAEQWSSNYDIERSFVMSNKVESLTSSDLGSFLSNWSSLCFANFGTCVHAYVLFEGSLINPMQTADDQYSILAAVLGTDKASASQSPLAPIPRIVFNLAAFDWALIALAIVAVRRGKKHLLPLFLIPLGIAISLMLAALAVQIRLMLGAIILIPFLAALILDKTASQQREEINPM</sequence>
<dbReference type="eggNOG" id="ENOG50320DJ">
    <property type="taxonomic scope" value="Bacteria"/>
</dbReference>
<dbReference type="EMBL" id="JGZU01000003">
    <property type="protein sequence ID" value="KFJ08189.1"/>
    <property type="molecule type" value="Genomic_DNA"/>
</dbReference>
<evidence type="ECO:0000313" key="2">
    <source>
        <dbReference type="EMBL" id="KFJ08189.1"/>
    </source>
</evidence>
<keyword evidence="3" id="KW-1185">Reference proteome</keyword>
<accession>A0A087EK88</accession>
<feature type="transmembrane region" description="Helical" evidence="1">
    <location>
        <begin position="386"/>
        <end position="405"/>
    </location>
</feature>
<gene>
    <name evidence="2" type="ORF">BITS_0522</name>
</gene>
<feature type="transmembrane region" description="Helical" evidence="1">
    <location>
        <begin position="202"/>
        <end position="218"/>
    </location>
</feature>
<organism evidence="2 3">
    <name type="scientific">Bifidobacterium tsurumiense</name>
    <dbReference type="NCBI Taxonomy" id="356829"/>
    <lineage>
        <taxon>Bacteria</taxon>
        <taxon>Bacillati</taxon>
        <taxon>Actinomycetota</taxon>
        <taxon>Actinomycetes</taxon>
        <taxon>Bifidobacteriales</taxon>
        <taxon>Bifidobacteriaceae</taxon>
        <taxon>Bifidobacterium</taxon>
    </lineage>
</organism>
<dbReference type="RefSeq" id="WP_152571228.1">
    <property type="nucleotide sequence ID" value="NZ_JGZU01000003.1"/>
</dbReference>
<keyword evidence="1" id="KW-0812">Transmembrane</keyword>
<dbReference type="STRING" id="356829.BITS_0522"/>
<protein>
    <submittedName>
        <fullName evidence="2">Glucose-6-phosphate specific signal transduction histidine kinase</fullName>
    </submittedName>
</protein>
<reference evidence="2 3" key="1">
    <citation type="submission" date="2014-03" db="EMBL/GenBank/DDBJ databases">
        <title>Genomics of Bifidobacteria.</title>
        <authorList>
            <person name="Ventura M."/>
            <person name="Milani C."/>
            <person name="Lugli G.A."/>
        </authorList>
    </citation>
    <scope>NUCLEOTIDE SEQUENCE [LARGE SCALE GENOMIC DNA]</scope>
    <source>
        <strain evidence="2 3">JCM 13495</strain>
    </source>
</reference>
<dbReference type="OrthoDB" id="3240146at2"/>
<evidence type="ECO:0000313" key="3">
    <source>
        <dbReference type="Proteomes" id="UP000029080"/>
    </source>
</evidence>
<keyword evidence="2" id="KW-0808">Transferase</keyword>
<dbReference type="Pfam" id="PF19484">
    <property type="entry name" value="DUF6020"/>
    <property type="match status" value="1"/>
</dbReference>
<evidence type="ECO:0000256" key="1">
    <source>
        <dbReference type="SAM" id="Phobius"/>
    </source>
</evidence>
<proteinExistence type="predicted"/>
<keyword evidence="1" id="KW-0472">Membrane</keyword>
<comment type="caution">
    <text evidence="2">The sequence shown here is derived from an EMBL/GenBank/DDBJ whole genome shotgun (WGS) entry which is preliminary data.</text>
</comment>
<feature type="transmembrane region" description="Helical" evidence="1">
    <location>
        <begin position="437"/>
        <end position="453"/>
    </location>
</feature>
<dbReference type="InterPro" id="IPR046062">
    <property type="entry name" value="DUF6020"/>
</dbReference>
<feature type="transmembrane region" description="Helical" evidence="1">
    <location>
        <begin position="412"/>
        <end position="431"/>
    </location>
</feature>
<feature type="transmembrane region" description="Helical" evidence="1">
    <location>
        <begin position="44"/>
        <end position="64"/>
    </location>
</feature>
<dbReference type="AlphaFoldDB" id="A0A087EK88"/>
<name>A0A087EK88_9BIFI</name>
<dbReference type="GO" id="GO:0016301">
    <property type="term" value="F:kinase activity"/>
    <property type="evidence" value="ECO:0007669"/>
    <property type="project" value="UniProtKB-KW"/>
</dbReference>
<keyword evidence="1" id="KW-1133">Transmembrane helix</keyword>
<dbReference type="Proteomes" id="UP000029080">
    <property type="component" value="Unassembled WGS sequence"/>
</dbReference>
<feature type="transmembrane region" description="Helical" evidence="1">
    <location>
        <begin position="130"/>
        <end position="150"/>
    </location>
</feature>
<feature type="transmembrane region" description="Helical" evidence="1">
    <location>
        <begin position="103"/>
        <end position="123"/>
    </location>
</feature>
<keyword evidence="2" id="KW-0418">Kinase</keyword>
<feature type="transmembrane region" description="Helical" evidence="1">
    <location>
        <begin position="225"/>
        <end position="242"/>
    </location>
</feature>